<evidence type="ECO:0000313" key="1">
    <source>
        <dbReference type="EMBL" id="CDR94692.1"/>
    </source>
</evidence>
<accession>A0A061D3P4</accession>
<reference evidence="2" key="1">
    <citation type="journal article" date="2014" name="Nucleic Acids Res.">
        <title>The evolutionary dynamics of variant antigen genes in Babesia reveal a history of genomic innovation underlying host-parasite interaction.</title>
        <authorList>
            <person name="Jackson A.P."/>
            <person name="Otto T.D."/>
            <person name="Darby A."/>
            <person name="Ramaprasad A."/>
            <person name="Xia D."/>
            <person name="Echaide I.E."/>
            <person name="Farber M."/>
            <person name="Gahlot S."/>
            <person name="Gamble J."/>
            <person name="Gupta D."/>
            <person name="Gupta Y."/>
            <person name="Jackson L."/>
            <person name="Malandrin L."/>
            <person name="Malas T.B."/>
            <person name="Moussa E."/>
            <person name="Nair M."/>
            <person name="Reid A.J."/>
            <person name="Sanders M."/>
            <person name="Sharma J."/>
            <person name="Tracey A."/>
            <person name="Quail M.A."/>
            <person name="Weir W."/>
            <person name="Wastling J.M."/>
            <person name="Hall N."/>
            <person name="Willadsen P."/>
            <person name="Lingelbach K."/>
            <person name="Shiels B."/>
            <person name="Tait A."/>
            <person name="Berriman M."/>
            <person name="Allred D.R."/>
            <person name="Pain A."/>
        </authorList>
    </citation>
    <scope>NUCLEOTIDE SEQUENCE [LARGE SCALE GENOMIC DNA]</scope>
    <source>
        <strain evidence="2">Bond</strain>
    </source>
</reference>
<dbReference type="KEGG" id="bbig:BBBOND_0109900"/>
<dbReference type="EMBL" id="LK391707">
    <property type="protein sequence ID" value="CDR94692.1"/>
    <property type="molecule type" value="Genomic_DNA"/>
</dbReference>
<evidence type="ECO:0000313" key="2">
    <source>
        <dbReference type="Proteomes" id="UP000033188"/>
    </source>
</evidence>
<organism evidence="1 2">
    <name type="scientific">Babesia bigemina</name>
    <dbReference type="NCBI Taxonomy" id="5866"/>
    <lineage>
        <taxon>Eukaryota</taxon>
        <taxon>Sar</taxon>
        <taxon>Alveolata</taxon>
        <taxon>Apicomplexa</taxon>
        <taxon>Aconoidasida</taxon>
        <taxon>Piroplasmida</taxon>
        <taxon>Babesiidae</taxon>
        <taxon>Babesia</taxon>
    </lineage>
</organism>
<dbReference type="RefSeq" id="XP_012766878.1">
    <property type="nucleotide sequence ID" value="XM_012911424.1"/>
</dbReference>
<dbReference type="GeneID" id="24563233"/>
<keyword evidence="2" id="KW-1185">Reference proteome</keyword>
<dbReference type="AlphaFoldDB" id="A0A061D3P4"/>
<sequence>MRRVRCSYGILGSVGVGGLGGGIQGLGLRGLGAAVAEGSGSGSGTCCSWLRGVGGEGEDGKGFKGGFL</sequence>
<gene>
    <name evidence="1" type="ORF">BBBOND_0109900</name>
</gene>
<protein>
    <submittedName>
        <fullName evidence="1">Uncharacterized protein</fullName>
    </submittedName>
</protein>
<dbReference type="VEuPathDB" id="PiroplasmaDB:BBBOND_0109900"/>
<name>A0A061D3P4_BABBI</name>
<dbReference type="Proteomes" id="UP000033188">
    <property type="component" value="Chromosome 1"/>
</dbReference>
<proteinExistence type="predicted"/>